<dbReference type="Gene3D" id="3.40.1390.30">
    <property type="entry name" value="NIF3 (NGG1p interacting factor 3)-like"/>
    <property type="match status" value="1"/>
</dbReference>
<feature type="binding site" evidence="2">
    <location>
        <position position="91"/>
    </location>
    <ligand>
        <name>a divalent metal cation</name>
        <dbReference type="ChEBI" id="CHEBI:60240"/>
        <label>1</label>
    </ligand>
</feature>
<dbReference type="Proteomes" id="UP000283383">
    <property type="component" value="Unassembled WGS sequence"/>
</dbReference>
<comment type="caution">
    <text evidence="3">The sequence shown here is derived from an EMBL/GenBank/DDBJ whole genome shotgun (WGS) entry which is preliminary data.</text>
</comment>
<dbReference type="InterPro" id="IPR002678">
    <property type="entry name" value="DUF34/NIF3"/>
</dbReference>
<feature type="binding site" evidence="2">
    <location>
        <position position="129"/>
    </location>
    <ligand>
        <name>a divalent metal cation</name>
        <dbReference type="ChEBI" id="CHEBI:60240"/>
        <label>1</label>
    </ligand>
</feature>
<dbReference type="AlphaFoldDB" id="A0A420HG16"/>
<gene>
    <name evidence="3" type="ORF">GcM3_196016</name>
</gene>
<name>A0A420HG16_9PEZI</name>
<dbReference type="Pfam" id="PF01784">
    <property type="entry name" value="DUF34_NIF3"/>
    <property type="match status" value="1"/>
</dbReference>
<dbReference type="SUPFAM" id="SSF102705">
    <property type="entry name" value="NIF3 (NGG1p interacting factor 3)-like"/>
    <property type="match status" value="1"/>
</dbReference>
<feature type="binding site" evidence="2">
    <location>
        <position position="273"/>
    </location>
    <ligand>
        <name>a divalent metal cation</name>
        <dbReference type="ChEBI" id="CHEBI:60240"/>
        <label>1</label>
    </ligand>
</feature>
<evidence type="ECO:0000313" key="3">
    <source>
        <dbReference type="EMBL" id="RKF56355.1"/>
    </source>
</evidence>
<keyword evidence="4" id="KW-1185">Reference proteome</keyword>
<dbReference type="InterPro" id="IPR036069">
    <property type="entry name" value="DUF34/NIF3_sf"/>
</dbReference>
<evidence type="ECO:0000313" key="4">
    <source>
        <dbReference type="Proteomes" id="UP000283383"/>
    </source>
</evidence>
<comment type="similarity">
    <text evidence="1">Belongs to the GTP cyclohydrolase I type 2/NIF3 family.</text>
</comment>
<dbReference type="GO" id="GO:0005739">
    <property type="term" value="C:mitochondrion"/>
    <property type="evidence" value="ECO:0007669"/>
    <property type="project" value="TreeGrafter"/>
</dbReference>
<accession>A0A420HG16</accession>
<protein>
    <submittedName>
        <fullName evidence="3">Protein NIF3-like protein</fullName>
    </submittedName>
</protein>
<evidence type="ECO:0000256" key="1">
    <source>
        <dbReference type="ARBA" id="ARBA00006964"/>
    </source>
</evidence>
<keyword evidence="2" id="KW-0479">Metal-binding</keyword>
<dbReference type="STRING" id="62708.A0A420HG16"/>
<evidence type="ECO:0000256" key="2">
    <source>
        <dbReference type="PIRSR" id="PIRSR602678-1"/>
    </source>
</evidence>
<dbReference type="FunFam" id="3.40.1390.30:FF:000001">
    <property type="entry name" value="GTP cyclohydrolase 1 type 2"/>
    <property type="match status" value="1"/>
</dbReference>
<reference evidence="3 4" key="1">
    <citation type="journal article" date="2018" name="BMC Genomics">
        <title>Comparative genome analyses reveal sequence features reflecting distinct modes of host-adaptation between dicot and monocot powdery mildew.</title>
        <authorList>
            <person name="Wu Y."/>
            <person name="Ma X."/>
            <person name="Pan Z."/>
            <person name="Kale S.D."/>
            <person name="Song Y."/>
            <person name="King H."/>
            <person name="Zhang Q."/>
            <person name="Presley C."/>
            <person name="Deng X."/>
            <person name="Wei C.I."/>
            <person name="Xiao S."/>
        </authorList>
    </citation>
    <scope>NUCLEOTIDE SEQUENCE [LARGE SCALE GENOMIC DNA]</scope>
    <source>
        <strain evidence="3">UMSG3</strain>
    </source>
</reference>
<dbReference type="PANTHER" id="PTHR13799">
    <property type="entry name" value="NGG1 INTERACTING FACTOR 3"/>
    <property type="match status" value="1"/>
</dbReference>
<dbReference type="EMBL" id="MCBQ01019602">
    <property type="protein sequence ID" value="RKF56355.1"/>
    <property type="molecule type" value="Genomic_DNA"/>
</dbReference>
<proteinExistence type="inferred from homology"/>
<sequence>MSVRKLFQESLGAVSSLQIETSPFAKVVVSAIRKIYPEKLADASFDNTGLLLETPYRPNHLNNSVLLTIDLTTAVTNEAIARKDSIIIAYHPIIFRPLKSLSLGNTQQNTLLRLAQEGISVYCPHTAVDAAEGGLNDWLADIITGKETDSSITVSTRSAISPVKSAPVGFEDAGYGRIVRFQNSISLKTLLERITRGLDSKNGLSVAVPQSISGTSKQRISISSVGICAGSGGSMLAGLDVDVLFTGELSHHEALAAIEEGKVVITAGHSNTERNFLRRKLRHLLQEQINKEISPCSSADSTDLLKFSNFSVDVSEVDRDPYEIIRLHDEDWK</sequence>
<organism evidence="3 4">
    <name type="scientific">Golovinomyces cichoracearum</name>
    <dbReference type="NCBI Taxonomy" id="62708"/>
    <lineage>
        <taxon>Eukaryota</taxon>
        <taxon>Fungi</taxon>
        <taxon>Dikarya</taxon>
        <taxon>Ascomycota</taxon>
        <taxon>Pezizomycotina</taxon>
        <taxon>Leotiomycetes</taxon>
        <taxon>Erysiphales</taxon>
        <taxon>Erysiphaceae</taxon>
        <taxon>Golovinomyces</taxon>
    </lineage>
</organism>
<dbReference type="GO" id="GO:0046872">
    <property type="term" value="F:metal ion binding"/>
    <property type="evidence" value="ECO:0007669"/>
    <property type="project" value="UniProtKB-KW"/>
</dbReference>
<feature type="binding site" evidence="2">
    <location>
        <position position="269"/>
    </location>
    <ligand>
        <name>a divalent metal cation</name>
        <dbReference type="ChEBI" id="CHEBI:60240"/>
        <label>1</label>
    </ligand>
</feature>
<dbReference type="PANTHER" id="PTHR13799:SF13">
    <property type="entry name" value="NIF3-LIKE PROTEIN 1"/>
    <property type="match status" value="1"/>
</dbReference>
<dbReference type="NCBIfam" id="TIGR00486">
    <property type="entry name" value="YbgI_SA1388"/>
    <property type="match status" value="1"/>
</dbReference>